<sequence length="420" mass="45358">MGHQSSGNMQKGSKFVFCSSNEAHFHWISAALHTWQVVQQELAPIERLAEQIGRARPQLVLLDFSGNCRGTGEECAQDMLALAQTLKIRHPGMHLVAVGSSSHPEGAVAAINAGVHHFINMQADGAEARDVVGTMIAGLPSADADPCSVIALLGARAGIGTTTLAVHLADILQRQDTSQSSGQRVALLDLGWPAADGQLYLNISNGDFDLLDAIRNRHRMDATLIQTALAHDQHGLRVLSLPHASEKTHAISGTDAIGLLTHLRAYFDVLIVDLGGFPDGELIARIANAADQAWLLTDQSVGSLVSLDALIKMLDNSQLARSKRHLIVNRYDDRSGMSALQISERFKTTLKTTIPESRDALVAAANAGKLLHENSRSHAYIKAVTSLASQILHSEEGSRQPGGLFDWLQRRLTRQAKRHA</sequence>
<dbReference type="GO" id="GO:0005829">
    <property type="term" value="C:cytosol"/>
    <property type="evidence" value="ECO:0007669"/>
    <property type="project" value="TreeGrafter"/>
</dbReference>
<dbReference type="RefSeq" id="WP_188394479.1">
    <property type="nucleotide sequence ID" value="NZ_BMCG01000001.1"/>
</dbReference>
<proteinExistence type="predicted"/>
<name>A0A8J2UKV3_9BURK</name>
<keyword evidence="2" id="KW-1185">Reference proteome</keyword>
<dbReference type="InterPro" id="IPR027417">
    <property type="entry name" value="P-loop_NTPase"/>
</dbReference>
<dbReference type="SUPFAM" id="SSF52540">
    <property type="entry name" value="P-loop containing nucleoside triphosphate hydrolases"/>
    <property type="match status" value="1"/>
</dbReference>
<dbReference type="EMBL" id="BMCG01000001">
    <property type="protein sequence ID" value="GGB97817.1"/>
    <property type="molecule type" value="Genomic_DNA"/>
</dbReference>
<dbReference type="Proteomes" id="UP000620266">
    <property type="component" value="Unassembled WGS sequence"/>
</dbReference>
<accession>A0A8J2UKV3</accession>
<gene>
    <name evidence="1" type="ORF">GCM10007205_03880</name>
</gene>
<reference evidence="1" key="1">
    <citation type="journal article" date="2014" name="Int. J. Syst. Evol. Microbiol.">
        <title>Complete genome sequence of Corynebacterium casei LMG S-19264T (=DSM 44701T), isolated from a smear-ripened cheese.</title>
        <authorList>
            <consortium name="US DOE Joint Genome Institute (JGI-PGF)"/>
            <person name="Walter F."/>
            <person name="Albersmeier A."/>
            <person name="Kalinowski J."/>
            <person name="Ruckert C."/>
        </authorList>
    </citation>
    <scope>NUCLEOTIDE SEQUENCE</scope>
    <source>
        <strain evidence="1">CCM 7086</strain>
    </source>
</reference>
<comment type="caution">
    <text evidence="1">The sequence shown here is derived from an EMBL/GenBank/DDBJ whole genome shotgun (WGS) entry which is preliminary data.</text>
</comment>
<dbReference type="GO" id="GO:0051782">
    <property type="term" value="P:negative regulation of cell division"/>
    <property type="evidence" value="ECO:0007669"/>
    <property type="project" value="TreeGrafter"/>
</dbReference>
<evidence type="ECO:0000313" key="1">
    <source>
        <dbReference type="EMBL" id="GGB97817.1"/>
    </source>
</evidence>
<dbReference type="GO" id="GO:0016887">
    <property type="term" value="F:ATP hydrolysis activity"/>
    <property type="evidence" value="ECO:0007669"/>
    <property type="project" value="TreeGrafter"/>
</dbReference>
<organism evidence="1 2">
    <name type="scientific">Oxalicibacterium flavum</name>
    <dbReference type="NCBI Taxonomy" id="179467"/>
    <lineage>
        <taxon>Bacteria</taxon>
        <taxon>Pseudomonadati</taxon>
        <taxon>Pseudomonadota</taxon>
        <taxon>Betaproteobacteria</taxon>
        <taxon>Burkholderiales</taxon>
        <taxon>Oxalobacteraceae</taxon>
        <taxon>Oxalicibacterium</taxon>
    </lineage>
</organism>
<dbReference type="InterPro" id="IPR050625">
    <property type="entry name" value="ParA/MinD_ATPase"/>
</dbReference>
<reference evidence="1" key="2">
    <citation type="submission" date="2020-09" db="EMBL/GenBank/DDBJ databases">
        <authorList>
            <person name="Sun Q."/>
            <person name="Sedlacek I."/>
        </authorList>
    </citation>
    <scope>NUCLEOTIDE SEQUENCE</scope>
    <source>
        <strain evidence="1">CCM 7086</strain>
    </source>
</reference>
<dbReference type="AlphaFoldDB" id="A0A8J2UKV3"/>
<dbReference type="Gene3D" id="3.40.50.300">
    <property type="entry name" value="P-loop containing nucleotide triphosphate hydrolases"/>
    <property type="match status" value="1"/>
</dbReference>
<evidence type="ECO:0000313" key="2">
    <source>
        <dbReference type="Proteomes" id="UP000620266"/>
    </source>
</evidence>
<dbReference type="PANTHER" id="PTHR43384:SF13">
    <property type="entry name" value="SLR0110 PROTEIN"/>
    <property type="match status" value="1"/>
</dbReference>
<dbReference type="PANTHER" id="PTHR43384">
    <property type="entry name" value="SEPTUM SITE-DETERMINING PROTEIN MIND HOMOLOG, CHLOROPLASTIC-RELATED"/>
    <property type="match status" value="1"/>
</dbReference>
<dbReference type="GO" id="GO:0005524">
    <property type="term" value="F:ATP binding"/>
    <property type="evidence" value="ECO:0007669"/>
    <property type="project" value="TreeGrafter"/>
</dbReference>
<protein>
    <submittedName>
        <fullName evidence="1">Pilus assembly protein CpaE</fullName>
    </submittedName>
</protein>
<dbReference type="GO" id="GO:0009898">
    <property type="term" value="C:cytoplasmic side of plasma membrane"/>
    <property type="evidence" value="ECO:0007669"/>
    <property type="project" value="TreeGrafter"/>
</dbReference>
<dbReference type="Gene3D" id="3.40.50.2300">
    <property type="match status" value="1"/>
</dbReference>